<gene>
    <name evidence="1" type="ORF">MRB53_034483</name>
</gene>
<comment type="caution">
    <text evidence="1">The sequence shown here is derived from an EMBL/GenBank/DDBJ whole genome shotgun (WGS) entry which is preliminary data.</text>
</comment>
<evidence type="ECO:0000313" key="1">
    <source>
        <dbReference type="EMBL" id="KAJ8615111.1"/>
    </source>
</evidence>
<name>A0ACC2K203_PERAE</name>
<evidence type="ECO:0000313" key="2">
    <source>
        <dbReference type="Proteomes" id="UP001234297"/>
    </source>
</evidence>
<keyword evidence="2" id="KW-1185">Reference proteome</keyword>
<reference evidence="1 2" key="1">
    <citation type="journal article" date="2022" name="Hortic Res">
        <title>A haplotype resolved chromosomal level avocado genome allows analysis of novel avocado genes.</title>
        <authorList>
            <person name="Nath O."/>
            <person name="Fletcher S.J."/>
            <person name="Hayward A."/>
            <person name="Shaw L.M."/>
            <person name="Masouleh A.K."/>
            <person name="Furtado A."/>
            <person name="Henry R.J."/>
            <person name="Mitter N."/>
        </authorList>
    </citation>
    <scope>NUCLEOTIDE SEQUENCE [LARGE SCALE GENOMIC DNA]</scope>
    <source>
        <strain evidence="2">cv. Hass</strain>
    </source>
</reference>
<dbReference type="Proteomes" id="UP001234297">
    <property type="component" value="Chromosome 12"/>
</dbReference>
<organism evidence="1 2">
    <name type="scientific">Persea americana</name>
    <name type="common">Avocado</name>
    <dbReference type="NCBI Taxonomy" id="3435"/>
    <lineage>
        <taxon>Eukaryota</taxon>
        <taxon>Viridiplantae</taxon>
        <taxon>Streptophyta</taxon>
        <taxon>Embryophyta</taxon>
        <taxon>Tracheophyta</taxon>
        <taxon>Spermatophyta</taxon>
        <taxon>Magnoliopsida</taxon>
        <taxon>Magnoliidae</taxon>
        <taxon>Laurales</taxon>
        <taxon>Lauraceae</taxon>
        <taxon>Persea</taxon>
    </lineage>
</organism>
<sequence length="66" mass="7460">MHFGNSARTRPSQSYLRSRLGFLYKSPSPLTLTNFCSGPPKRKVAEKASFCFWLLCFLHSCLASLC</sequence>
<dbReference type="EMBL" id="CM056820">
    <property type="protein sequence ID" value="KAJ8615111.1"/>
    <property type="molecule type" value="Genomic_DNA"/>
</dbReference>
<protein>
    <submittedName>
        <fullName evidence="1">Uncharacterized protein</fullName>
    </submittedName>
</protein>
<proteinExistence type="predicted"/>
<accession>A0ACC2K203</accession>